<sequence>MRKGEGVLAGFQGEGNNVRLRWMQVGCVVLGAGVGALGCWREVASGYGRSIQIYVLIDLEQKVGPSAKKTHRRSRDQVPQPPPFSFPSLSSFAALEIKTFNF</sequence>
<protein>
    <submittedName>
        <fullName evidence="1">Uncharacterized protein</fullName>
    </submittedName>
</protein>
<dbReference type="Proteomes" id="UP001055879">
    <property type="component" value="Linkage Group LG01"/>
</dbReference>
<name>A0ACB9FI19_ARCLA</name>
<evidence type="ECO:0000313" key="2">
    <source>
        <dbReference type="Proteomes" id="UP001055879"/>
    </source>
</evidence>
<keyword evidence="2" id="KW-1185">Reference proteome</keyword>
<reference evidence="2" key="1">
    <citation type="journal article" date="2022" name="Mol. Ecol. Resour.">
        <title>The genomes of chicory, endive, great burdock and yacon provide insights into Asteraceae palaeo-polyploidization history and plant inulin production.</title>
        <authorList>
            <person name="Fan W."/>
            <person name="Wang S."/>
            <person name="Wang H."/>
            <person name="Wang A."/>
            <person name="Jiang F."/>
            <person name="Liu H."/>
            <person name="Zhao H."/>
            <person name="Xu D."/>
            <person name="Zhang Y."/>
        </authorList>
    </citation>
    <scope>NUCLEOTIDE SEQUENCE [LARGE SCALE GENOMIC DNA]</scope>
    <source>
        <strain evidence="2">cv. Niubang</strain>
    </source>
</reference>
<reference evidence="1 2" key="2">
    <citation type="journal article" date="2022" name="Mol. Ecol. Resour.">
        <title>The genomes of chicory, endive, great burdock and yacon provide insights into Asteraceae paleo-polyploidization history and plant inulin production.</title>
        <authorList>
            <person name="Fan W."/>
            <person name="Wang S."/>
            <person name="Wang H."/>
            <person name="Wang A."/>
            <person name="Jiang F."/>
            <person name="Liu H."/>
            <person name="Zhao H."/>
            <person name="Xu D."/>
            <person name="Zhang Y."/>
        </authorList>
    </citation>
    <scope>NUCLEOTIDE SEQUENCE [LARGE SCALE GENOMIC DNA]</scope>
    <source>
        <strain evidence="2">cv. Niubang</strain>
    </source>
</reference>
<accession>A0ACB9FI19</accession>
<dbReference type="EMBL" id="CM042047">
    <property type="protein sequence ID" value="KAI3770510.1"/>
    <property type="molecule type" value="Genomic_DNA"/>
</dbReference>
<comment type="caution">
    <text evidence="1">The sequence shown here is derived from an EMBL/GenBank/DDBJ whole genome shotgun (WGS) entry which is preliminary data.</text>
</comment>
<proteinExistence type="predicted"/>
<gene>
    <name evidence="1" type="ORF">L6452_01646</name>
</gene>
<evidence type="ECO:0000313" key="1">
    <source>
        <dbReference type="EMBL" id="KAI3770510.1"/>
    </source>
</evidence>
<organism evidence="1 2">
    <name type="scientific">Arctium lappa</name>
    <name type="common">Greater burdock</name>
    <name type="synonym">Lappa major</name>
    <dbReference type="NCBI Taxonomy" id="4217"/>
    <lineage>
        <taxon>Eukaryota</taxon>
        <taxon>Viridiplantae</taxon>
        <taxon>Streptophyta</taxon>
        <taxon>Embryophyta</taxon>
        <taxon>Tracheophyta</taxon>
        <taxon>Spermatophyta</taxon>
        <taxon>Magnoliopsida</taxon>
        <taxon>eudicotyledons</taxon>
        <taxon>Gunneridae</taxon>
        <taxon>Pentapetalae</taxon>
        <taxon>asterids</taxon>
        <taxon>campanulids</taxon>
        <taxon>Asterales</taxon>
        <taxon>Asteraceae</taxon>
        <taxon>Carduoideae</taxon>
        <taxon>Cardueae</taxon>
        <taxon>Arctiinae</taxon>
        <taxon>Arctium</taxon>
    </lineage>
</organism>